<evidence type="ECO:0000256" key="1">
    <source>
        <dbReference type="SAM" id="SignalP"/>
    </source>
</evidence>
<feature type="signal peptide" evidence="1">
    <location>
        <begin position="1"/>
        <end position="23"/>
    </location>
</feature>
<feature type="chain" id="PRO_5025011949" evidence="1">
    <location>
        <begin position="24"/>
        <end position="359"/>
    </location>
</feature>
<keyword evidence="1" id="KW-0732">Signal</keyword>
<protein>
    <submittedName>
        <fullName evidence="2">Uncharacterized protein</fullName>
    </submittedName>
</protein>
<comment type="caution">
    <text evidence="2">The sequence shown here is derived from an EMBL/GenBank/DDBJ whole genome shotgun (WGS) entry which is preliminary data.</text>
</comment>
<reference evidence="2 3" key="1">
    <citation type="submission" date="2019-09" db="EMBL/GenBank/DDBJ databases">
        <title>Genome sequence of Adhaeribacter sp. M2.</title>
        <authorList>
            <person name="Srinivasan S."/>
        </authorList>
    </citation>
    <scope>NUCLEOTIDE SEQUENCE [LARGE SCALE GENOMIC DNA]</scope>
    <source>
        <strain evidence="2 3">M2</strain>
    </source>
</reference>
<dbReference type="Proteomes" id="UP000326570">
    <property type="component" value="Unassembled WGS sequence"/>
</dbReference>
<organism evidence="2 3">
    <name type="scientific">Adhaeribacter soli</name>
    <dbReference type="NCBI Taxonomy" id="2607655"/>
    <lineage>
        <taxon>Bacteria</taxon>
        <taxon>Pseudomonadati</taxon>
        <taxon>Bacteroidota</taxon>
        <taxon>Cytophagia</taxon>
        <taxon>Cytophagales</taxon>
        <taxon>Hymenobacteraceae</taxon>
        <taxon>Adhaeribacter</taxon>
    </lineage>
</organism>
<keyword evidence="3" id="KW-1185">Reference proteome</keyword>
<evidence type="ECO:0000313" key="3">
    <source>
        <dbReference type="Proteomes" id="UP000326570"/>
    </source>
</evidence>
<dbReference type="AlphaFoldDB" id="A0A5N1J653"/>
<evidence type="ECO:0000313" key="2">
    <source>
        <dbReference type="EMBL" id="KAA9340667.1"/>
    </source>
</evidence>
<gene>
    <name evidence="2" type="ORF">F0P94_04360</name>
</gene>
<name>A0A5N1J653_9BACT</name>
<dbReference type="RefSeq" id="WP_150902594.1">
    <property type="nucleotide sequence ID" value="NZ_VTWT01000002.1"/>
</dbReference>
<sequence>MKKSTFFMPLIAATLLFTGTVNAQSKLSKAKNNAKLETATASVPAADLAGIVDNTPKDDTPLEKVLRDADPIIEKTDKGSINWTSQYVEATGISILDTERFKNAAQARVMATRGAVVDAQRNLLETIKGVQVTGETTVENFMTTSDKVTTKVEGVIKGAYMVGNPRTTPDGAIEVTMRVPLYAKNGIASAVIEEVPATIQEHSKQIQMVSGGPEAISEAGPLQATPAPIAANAKQASAKTSAAKTAGLTTESGKPIVFNLDGKAMDPSMFPVIFDQKGEVALDMSKLYDPNKGQFPKILQSTKDVMKNANFKKGVEIIDLIQDKATGQLKLADTNKAKINWGKIGNVAGKVASFLLLLI</sequence>
<proteinExistence type="predicted"/>
<accession>A0A5N1J653</accession>
<dbReference type="EMBL" id="VTWT01000002">
    <property type="protein sequence ID" value="KAA9340667.1"/>
    <property type="molecule type" value="Genomic_DNA"/>
</dbReference>